<evidence type="ECO:0000256" key="1">
    <source>
        <dbReference type="ARBA" id="ARBA00004651"/>
    </source>
</evidence>
<dbReference type="Proteomes" id="UP001500037">
    <property type="component" value="Unassembled WGS sequence"/>
</dbReference>
<evidence type="ECO:0000256" key="2">
    <source>
        <dbReference type="ARBA" id="ARBA00022475"/>
    </source>
</evidence>
<evidence type="ECO:0000256" key="6">
    <source>
        <dbReference type="SAM" id="Phobius"/>
    </source>
</evidence>
<evidence type="ECO:0000313" key="7">
    <source>
        <dbReference type="EMBL" id="GAA1235637.1"/>
    </source>
</evidence>
<feature type="transmembrane region" description="Helical" evidence="6">
    <location>
        <begin position="415"/>
        <end position="437"/>
    </location>
</feature>
<feature type="transmembrane region" description="Helical" evidence="6">
    <location>
        <begin position="149"/>
        <end position="167"/>
    </location>
</feature>
<keyword evidence="5 6" id="KW-0472">Membrane</keyword>
<keyword evidence="3 6" id="KW-0812">Transmembrane</keyword>
<feature type="transmembrane region" description="Helical" evidence="6">
    <location>
        <begin position="179"/>
        <end position="203"/>
    </location>
</feature>
<keyword evidence="8" id="KW-1185">Reference proteome</keyword>
<evidence type="ECO:0000256" key="5">
    <source>
        <dbReference type="ARBA" id="ARBA00023136"/>
    </source>
</evidence>
<dbReference type="EMBL" id="BAAALF010000038">
    <property type="protein sequence ID" value="GAA1235637.1"/>
    <property type="molecule type" value="Genomic_DNA"/>
</dbReference>
<accession>A0ABP4GRL8</accession>
<feature type="transmembrane region" description="Helical" evidence="6">
    <location>
        <begin position="46"/>
        <end position="69"/>
    </location>
</feature>
<dbReference type="PANTHER" id="PTHR30250">
    <property type="entry name" value="PST FAMILY PREDICTED COLANIC ACID TRANSPORTER"/>
    <property type="match status" value="1"/>
</dbReference>
<feature type="transmembrane region" description="Helical" evidence="6">
    <location>
        <begin position="289"/>
        <end position="308"/>
    </location>
</feature>
<evidence type="ECO:0000256" key="3">
    <source>
        <dbReference type="ARBA" id="ARBA00022692"/>
    </source>
</evidence>
<feature type="transmembrane region" description="Helical" evidence="6">
    <location>
        <begin position="329"/>
        <end position="350"/>
    </location>
</feature>
<keyword evidence="2" id="KW-1003">Cell membrane</keyword>
<gene>
    <name evidence="7" type="ORF">GCM10009665_27280</name>
</gene>
<feature type="transmembrane region" description="Helical" evidence="6">
    <location>
        <begin position="75"/>
        <end position="96"/>
    </location>
</feature>
<dbReference type="InterPro" id="IPR050833">
    <property type="entry name" value="Poly_Biosynth_Transport"/>
</dbReference>
<comment type="subcellular location">
    <subcellularLocation>
        <location evidence="1">Cell membrane</location>
        <topology evidence="1">Multi-pass membrane protein</topology>
    </subcellularLocation>
</comment>
<protein>
    <submittedName>
        <fullName evidence="7">Lipopolysaccharide biosynthesis protein</fullName>
    </submittedName>
</protein>
<feature type="transmembrane region" description="Helical" evidence="6">
    <location>
        <begin position="209"/>
        <end position="228"/>
    </location>
</feature>
<dbReference type="PANTHER" id="PTHR30250:SF11">
    <property type="entry name" value="O-ANTIGEN TRANSPORTER-RELATED"/>
    <property type="match status" value="1"/>
</dbReference>
<name>A0ABP4GRL8_9ACTN</name>
<feature type="transmembrane region" description="Helical" evidence="6">
    <location>
        <begin position="248"/>
        <end position="269"/>
    </location>
</feature>
<feature type="transmembrane region" description="Helical" evidence="6">
    <location>
        <begin position="388"/>
        <end position="409"/>
    </location>
</feature>
<feature type="transmembrane region" description="Helical" evidence="6">
    <location>
        <begin position="117"/>
        <end position="137"/>
    </location>
</feature>
<evidence type="ECO:0000256" key="4">
    <source>
        <dbReference type="ARBA" id="ARBA00022989"/>
    </source>
</evidence>
<reference evidence="8" key="1">
    <citation type="journal article" date="2019" name="Int. J. Syst. Evol. Microbiol.">
        <title>The Global Catalogue of Microorganisms (GCM) 10K type strain sequencing project: providing services to taxonomists for standard genome sequencing and annotation.</title>
        <authorList>
            <consortium name="The Broad Institute Genomics Platform"/>
            <consortium name="The Broad Institute Genome Sequencing Center for Infectious Disease"/>
            <person name="Wu L."/>
            <person name="Ma J."/>
        </authorList>
    </citation>
    <scope>NUCLEOTIDE SEQUENCE [LARGE SCALE GENOMIC DNA]</scope>
    <source>
        <strain evidence="8">JCM 13004</strain>
    </source>
</reference>
<organism evidence="7 8">
    <name type="scientific">Kitasatospora nipponensis</name>
    <dbReference type="NCBI Taxonomy" id="258049"/>
    <lineage>
        <taxon>Bacteria</taxon>
        <taxon>Bacillati</taxon>
        <taxon>Actinomycetota</taxon>
        <taxon>Actinomycetes</taxon>
        <taxon>Kitasatosporales</taxon>
        <taxon>Streptomycetaceae</taxon>
        <taxon>Kitasatospora</taxon>
    </lineage>
</organism>
<keyword evidence="4 6" id="KW-1133">Transmembrane helix</keyword>
<feature type="transmembrane region" description="Helical" evidence="6">
    <location>
        <begin position="362"/>
        <end position="381"/>
    </location>
</feature>
<dbReference type="RefSeq" id="WP_344441741.1">
    <property type="nucleotide sequence ID" value="NZ_BAAALF010000038.1"/>
</dbReference>
<proteinExistence type="predicted"/>
<sequence>MTALRQAPPQSRLCGYPELLRTRLRILLPGRSGRPEAALLLRNGHLLTLSSILTASLGAVFWLFATSWYSTRDVGLAYAVISAATLLAGLGQLNLADVLIRFLPAAGPHARRLVLRCYAAAVLASVLAGVLFLVLVPRLIPSLSYLRDWAPAAAFLAGTAGYALFVVQDGALTGLRRPGWVLAENGLFAVVKTLLMVACGLLALSAGILLSWIGALAVSLAVTTAYLLGRALPQHQRRRPADPAPDGLLRYAAADYVGFLFRLAAYNLVPLLVLDYLGPEQNAYFSLSWVIAYTLFLAAYNMGSSLIVEAARAPEKLAEHARTVLRHSGLLIAAGAAVLIVLAPRLLSLFGPGYAAEGTTTVRLLALAALPNLVLDVAVDVARARRRLGWAVGLQAALCALVLGLGMTLMPHLGLTGIALAWLLAETALALPLLLTLPRWLPQRRPS</sequence>
<comment type="caution">
    <text evidence="7">The sequence shown here is derived from an EMBL/GenBank/DDBJ whole genome shotgun (WGS) entry which is preliminary data.</text>
</comment>
<evidence type="ECO:0000313" key="8">
    <source>
        <dbReference type="Proteomes" id="UP001500037"/>
    </source>
</evidence>